<evidence type="ECO:0000313" key="5">
    <source>
        <dbReference type="Proteomes" id="UP000324269"/>
    </source>
</evidence>
<feature type="domain" description="Transcriptional regulator SgrR N-terminal HTH" evidence="3">
    <location>
        <begin position="17"/>
        <end position="110"/>
    </location>
</feature>
<dbReference type="InterPro" id="IPR000914">
    <property type="entry name" value="SBP_5_dom"/>
</dbReference>
<dbReference type="Gene3D" id="3.10.105.10">
    <property type="entry name" value="Dipeptide-binding Protein, Domain 3"/>
    <property type="match status" value="1"/>
</dbReference>
<dbReference type="AlphaFoldDB" id="A0A5D4ULT5"/>
<evidence type="ECO:0000259" key="2">
    <source>
        <dbReference type="Pfam" id="PF00496"/>
    </source>
</evidence>
<name>A0A5D4ULT5_9BACI</name>
<organism evidence="4 5">
    <name type="scientific">Rossellomorea aquimaris</name>
    <dbReference type="NCBI Taxonomy" id="189382"/>
    <lineage>
        <taxon>Bacteria</taxon>
        <taxon>Bacillati</taxon>
        <taxon>Bacillota</taxon>
        <taxon>Bacilli</taxon>
        <taxon>Bacillales</taxon>
        <taxon>Bacillaceae</taxon>
        <taxon>Rossellomorea</taxon>
    </lineage>
</organism>
<dbReference type="InterPro" id="IPR039424">
    <property type="entry name" value="SBP_5"/>
</dbReference>
<proteinExistence type="predicted"/>
<dbReference type="GO" id="GO:0003677">
    <property type="term" value="F:DNA binding"/>
    <property type="evidence" value="ECO:0007669"/>
    <property type="project" value="UniProtKB-KW"/>
</dbReference>
<dbReference type="OrthoDB" id="5894719at2"/>
<dbReference type="PANTHER" id="PTHR30290">
    <property type="entry name" value="PERIPLASMIC BINDING COMPONENT OF ABC TRANSPORTER"/>
    <property type="match status" value="1"/>
</dbReference>
<dbReference type="EMBL" id="VTEZ01000001">
    <property type="protein sequence ID" value="TYS88537.1"/>
    <property type="molecule type" value="Genomic_DNA"/>
</dbReference>
<dbReference type="Pfam" id="PF12793">
    <property type="entry name" value="SgrR_N"/>
    <property type="match status" value="1"/>
</dbReference>
<accession>A0A5D4ULT5</accession>
<comment type="caution">
    <text evidence="4">The sequence shown here is derived from an EMBL/GenBank/DDBJ whole genome shotgun (WGS) entry which is preliminary data.</text>
</comment>
<dbReference type="SUPFAM" id="SSF53850">
    <property type="entry name" value="Periplasmic binding protein-like II"/>
    <property type="match status" value="1"/>
</dbReference>
<sequence>MKEIMSPFRRRMVMNDRYFAMRAHFLDREVNGECFFKLKELEERWFCSLKNVKRILHQFEESGRLIYIPGAGRGNPSKLTFRHSFQKEVEDFMKDCMENGKLDQAAQLLRLPIPKSWIAKVSSDIRDMFGLKRGTESKDVLHAFISRDFTTLDPLKVSISFESHLIEYLGDTLVKYDDKKDTILPHIAHHFESDGDKKWTFHLRKGVFFHHQETLTSKDVAYTIERIKNSEESSHQWLAEDIETVECPAPYKVIVTLKKENPFFLRYIASPNFCILPANQAFNEGEWIGTGPFLLKERSENKVVLEAFDHYFLERPLLDELHFYKVSQDAANIVDFTVQHPPTEEVMSKHEIETGFRFLMCNLRKQTVIKHASIRKALYHLMDINRMADDLGWGHWVEASSFVNARSSPQKKDPKTILPLLKEAGYAGEPITIYHMHYQKAFEVADWYKKQGEEYGINFVLHPFTFPDFYQRSIDKKADLIFMGEVSSLDPHLSFLAAFYNDTLLFRRMFPVDSLQWIDEKLEIFKQEEAENRERIMMEIEDHIRENNLLLFQHHPIKDVSPDDQGCDVPFVRSF</sequence>
<dbReference type="GO" id="GO:0015833">
    <property type="term" value="P:peptide transport"/>
    <property type="evidence" value="ECO:0007669"/>
    <property type="project" value="TreeGrafter"/>
</dbReference>
<feature type="domain" description="Solute-binding protein family 5" evidence="2">
    <location>
        <begin position="183"/>
        <end position="502"/>
    </location>
</feature>
<dbReference type="Proteomes" id="UP000324269">
    <property type="component" value="Unassembled WGS sequence"/>
</dbReference>
<dbReference type="InterPro" id="IPR025370">
    <property type="entry name" value="SgrR_HTH_N"/>
</dbReference>
<protein>
    <submittedName>
        <fullName evidence="4">Uncharacterized protein</fullName>
    </submittedName>
</protein>
<dbReference type="Gene3D" id="3.40.190.10">
    <property type="entry name" value="Periplasmic binding protein-like II"/>
    <property type="match status" value="1"/>
</dbReference>
<evidence type="ECO:0000259" key="3">
    <source>
        <dbReference type="Pfam" id="PF12793"/>
    </source>
</evidence>
<evidence type="ECO:0000256" key="1">
    <source>
        <dbReference type="ARBA" id="ARBA00023125"/>
    </source>
</evidence>
<dbReference type="PANTHER" id="PTHR30290:SF72">
    <property type="entry name" value="HTH-TYPE TRANSCRIPTIONAL REGULATOR SGRR"/>
    <property type="match status" value="1"/>
</dbReference>
<evidence type="ECO:0000313" key="4">
    <source>
        <dbReference type="EMBL" id="TYS88537.1"/>
    </source>
</evidence>
<keyword evidence="1" id="KW-0238">DNA-binding</keyword>
<dbReference type="GO" id="GO:1904680">
    <property type="term" value="F:peptide transmembrane transporter activity"/>
    <property type="evidence" value="ECO:0007669"/>
    <property type="project" value="TreeGrafter"/>
</dbReference>
<reference evidence="4 5" key="1">
    <citation type="submission" date="2019-08" db="EMBL/GenBank/DDBJ databases">
        <title>Bacillus genomes from the desert of Cuatro Cienegas, Coahuila.</title>
        <authorList>
            <person name="Olmedo-Alvarez G."/>
        </authorList>
    </citation>
    <scope>NUCLEOTIDE SEQUENCE [LARGE SCALE GENOMIC DNA]</scope>
    <source>
        <strain evidence="4 5">CH87b_3T</strain>
    </source>
</reference>
<gene>
    <name evidence="4" type="ORF">FZC85_03705</name>
</gene>
<dbReference type="Pfam" id="PF00496">
    <property type="entry name" value="SBP_bac_5"/>
    <property type="match status" value="1"/>
</dbReference>